<organism evidence="1 2">
    <name type="scientific">Pseudomonas matsuisoli</name>
    <dbReference type="NCBI Taxonomy" id="1515666"/>
    <lineage>
        <taxon>Bacteria</taxon>
        <taxon>Pseudomonadati</taxon>
        <taxon>Pseudomonadota</taxon>
        <taxon>Gammaproteobacteria</taxon>
        <taxon>Pseudomonadales</taxon>
        <taxon>Pseudomonadaceae</taxon>
        <taxon>Pseudomonas</taxon>
    </lineage>
</organism>
<dbReference type="EMBL" id="BMPO01000003">
    <property type="protein sequence ID" value="GGJ89867.1"/>
    <property type="molecule type" value="Genomic_DNA"/>
</dbReference>
<reference evidence="1" key="2">
    <citation type="submission" date="2020-09" db="EMBL/GenBank/DDBJ databases">
        <authorList>
            <person name="Sun Q."/>
            <person name="Ohkuma M."/>
        </authorList>
    </citation>
    <scope>NUCLEOTIDE SEQUENCE</scope>
    <source>
        <strain evidence="1">JCM 30078</strain>
    </source>
</reference>
<dbReference type="Proteomes" id="UP000635983">
    <property type="component" value="Unassembled WGS sequence"/>
</dbReference>
<accession>A0A917UW86</accession>
<evidence type="ECO:0000313" key="1">
    <source>
        <dbReference type="EMBL" id="GGJ89867.1"/>
    </source>
</evidence>
<keyword evidence="2" id="KW-1185">Reference proteome</keyword>
<reference evidence="1" key="1">
    <citation type="journal article" date="2014" name="Int. J. Syst. Evol. Microbiol.">
        <title>Complete genome sequence of Corynebacterium casei LMG S-19264T (=DSM 44701T), isolated from a smear-ripened cheese.</title>
        <authorList>
            <consortium name="US DOE Joint Genome Institute (JGI-PGF)"/>
            <person name="Walter F."/>
            <person name="Albersmeier A."/>
            <person name="Kalinowski J."/>
            <person name="Ruckert C."/>
        </authorList>
    </citation>
    <scope>NUCLEOTIDE SEQUENCE</scope>
    <source>
        <strain evidence="1">JCM 30078</strain>
    </source>
</reference>
<dbReference type="AlphaFoldDB" id="A0A917UW86"/>
<comment type="caution">
    <text evidence="1">The sequence shown here is derived from an EMBL/GenBank/DDBJ whole genome shotgun (WGS) entry which is preliminary data.</text>
</comment>
<proteinExistence type="predicted"/>
<gene>
    <name evidence="1" type="ORF">GCM10009304_14310</name>
</gene>
<protein>
    <submittedName>
        <fullName evidence="1">Uncharacterized protein</fullName>
    </submittedName>
</protein>
<sequence>MIRWNEHFYAAISMAYTENPGIIALSPIPIRVKPGSTAGVRAEVTIGMD</sequence>
<evidence type="ECO:0000313" key="2">
    <source>
        <dbReference type="Proteomes" id="UP000635983"/>
    </source>
</evidence>
<name>A0A917UW86_9PSED</name>